<reference evidence="1" key="1">
    <citation type="submission" date="2023-10" db="EMBL/GenBank/DDBJ databases">
        <authorList>
            <person name="Chen Y."/>
            <person name="Shah S."/>
            <person name="Dougan E. K."/>
            <person name="Thang M."/>
            <person name="Chan C."/>
        </authorList>
    </citation>
    <scope>NUCLEOTIDE SEQUENCE [LARGE SCALE GENOMIC DNA]</scope>
</reference>
<protein>
    <submittedName>
        <fullName evidence="1">Uncharacterized protein</fullName>
    </submittedName>
</protein>
<comment type="caution">
    <text evidence="1">The sequence shown here is derived from an EMBL/GenBank/DDBJ whole genome shotgun (WGS) entry which is preliminary data.</text>
</comment>
<keyword evidence="2" id="KW-1185">Reference proteome</keyword>
<accession>A0ABN9PCN3</accession>
<sequence length="114" mass="12512">MGIICSGVVSNAASYFPAENTLLSNRTFVQSVGLVTYFRFKDDIIAFLDGPNNNPDLFFGDAEQRVVTFHLGARKCGSVGGGTFRCVSFQTARAVQIQLQGAREDDQSMDPPWR</sequence>
<dbReference type="EMBL" id="CAUYUJ010000181">
    <property type="protein sequence ID" value="CAK0789140.1"/>
    <property type="molecule type" value="Genomic_DNA"/>
</dbReference>
<evidence type="ECO:0000313" key="1">
    <source>
        <dbReference type="EMBL" id="CAK0789140.1"/>
    </source>
</evidence>
<name>A0ABN9PCN3_9DINO</name>
<organism evidence="1 2">
    <name type="scientific">Prorocentrum cordatum</name>
    <dbReference type="NCBI Taxonomy" id="2364126"/>
    <lineage>
        <taxon>Eukaryota</taxon>
        <taxon>Sar</taxon>
        <taxon>Alveolata</taxon>
        <taxon>Dinophyceae</taxon>
        <taxon>Prorocentrales</taxon>
        <taxon>Prorocentraceae</taxon>
        <taxon>Prorocentrum</taxon>
    </lineage>
</organism>
<proteinExistence type="predicted"/>
<evidence type="ECO:0000313" key="2">
    <source>
        <dbReference type="Proteomes" id="UP001189429"/>
    </source>
</evidence>
<dbReference type="Proteomes" id="UP001189429">
    <property type="component" value="Unassembled WGS sequence"/>
</dbReference>
<gene>
    <name evidence="1" type="ORF">PCOR1329_LOCUS805</name>
</gene>